<dbReference type="InterPro" id="IPR036065">
    <property type="entry name" value="BolA-like_sf"/>
</dbReference>
<dbReference type="PANTHER" id="PTHR46230">
    <property type="match status" value="1"/>
</dbReference>
<dbReference type="STRING" id="56484.A0A1Y2FUY8"/>
<dbReference type="GO" id="GO:0044572">
    <property type="term" value="P:[4Fe-4S] cluster assembly"/>
    <property type="evidence" value="ECO:0007669"/>
    <property type="project" value="TreeGrafter"/>
</dbReference>
<name>A0A1Y2FUY8_PROLT</name>
<comment type="similarity">
    <text evidence="1">Belongs to the BolA/IbaG family.</text>
</comment>
<comment type="caution">
    <text evidence="3">The sequence shown here is derived from an EMBL/GenBank/DDBJ whole genome shotgun (WGS) entry which is preliminary data.</text>
</comment>
<dbReference type="RefSeq" id="XP_040728307.1">
    <property type="nucleotide sequence ID" value="XM_040870833.1"/>
</dbReference>
<accession>A0A1Y2FUY8</accession>
<dbReference type="InterPro" id="IPR002634">
    <property type="entry name" value="BolA"/>
</dbReference>
<reference evidence="3 4" key="1">
    <citation type="submission" date="2016-07" db="EMBL/GenBank/DDBJ databases">
        <title>Pervasive Adenine N6-methylation of Active Genes in Fungi.</title>
        <authorList>
            <consortium name="DOE Joint Genome Institute"/>
            <person name="Mondo S.J."/>
            <person name="Dannebaum R.O."/>
            <person name="Kuo R.C."/>
            <person name="Labutti K."/>
            <person name="Haridas S."/>
            <person name="Kuo A."/>
            <person name="Salamov A."/>
            <person name="Ahrendt S.R."/>
            <person name="Lipzen A."/>
            <person name="Sullivan W."/>
            <person name="Andreopoulos W.B."/>
            <person name="Clum A."/>
            <person name="Lindquist E."/>
            <person name="Daum C."/>
            <person name="Ramamoorthy G.K."/>
            <person name="Gryganskyi A."/>
            <person name="Culley D."/>
            <person name="Magnuson J.K."/>
            <person name="James T.Y."/>
            <person name="O'Malley M.A."/>
            <person name="Stajich J.E."/>
            <person name="Spatafora J.W."/>
            <person name="Visel A."/>
            <person name="Grigoriev I.V."/>
        </authorList>
    </citation>
    <scope>NUCLEOTIDE SEQUENCE [LARGE SCALE GENOMIC DNA]</scope>
    <source>
        <strain evidence="3 4">12-1054</strain>
    </source>
</reference>
<sequence length="118" mass="13283">MATTANYGPMELAMRTKLTDALQPSYLEVNNDSHLHRHHAAMKGNTSPETHFRVVVVSERFEGERLAARHRIIYGLLKEEMAQEGGIHALQLRCKTRAEQDRDGLPSSKPETCKNKGT</sequence>
<gene>
    <name evidence="3" type="ORF">BCR37DRAFT_390329</name>
</gene>
<evidence type="ECO:0000313" key="3">
    <source>
        <dbReference type="EMBL" id="ORY87812.1"/>
    </source>
</evidence>
<evidence type="ECO:0000313" key="4">
    <source>
        <dbReference type="Proteomes" id="UP000193685"/>
    </source>
</evidence>
<dbReference type="PIRSF" id="PIRSF003113">
    <property type="entry name" value="BolA"/>
    <property type="match status" value="1"/>
</dbReference>
<dbReference type="GO" id="GO:0005759">
    <property type="term" value="C:mitochondrial matrix"/>
    <property type="evidence" value="ECO:0007669"/>
    <property type="project" value="TreeGrafter"/>
</dbReference>
<dbReference type="AlphaFoldDB" id="A0A1Y2FUY8"/>
<proteinExistence type="inferred from homology"/>
<keyword evidence="4" id="KW-1185">Reference proteome</keyword>
<dbReference type="OMA" id="CLGGFGK"/>
<evidence type="ECO:0000256" key="2">
    <source>
        <dbReference type="SAM" id="MobiDB-lite"/>
    </source>
</evidence>
<dbReference type="SUPFAM" id="SSF82657">
    <property type="entry name" value="BolA-like"/>
    <property type="match status" value="1"/>
</dbReference>
<dbReference type="GeneID" id="63787432"/>
<evidence type="ECO:0000256" key="1">
    <source>
        <dbReference type="RuleBase" id="RU003860"/>
    </source>
</evidence>
<dbReference type="PANTHER" id="PTHR46230:SF7">
    <property type="entry name" value="BOLA-LIKE PROTEIN 1"/>
    <property type="match status" value="1"/>
</dbReference>
<dbReference type="EMBL" id="MCFI01000001">
    <property type="protein sequence ID" value="ORY87812.1"/>
    <property type="molecule type" value="Genomic_DNA"/>
</dbReference>
<feature type="region of interest" description="Disordered" evidence="2">
    <location>
        <begin position="97"/>
        <end position="118"/>
    </location>
</feature>
<organism evidence="3 4">
    <name type="scientific">Protomyces lactucae-debilis</name>
    <dbReference type="NCBI Taxonomy" id="2754530"/>
    <lineage>
        <taxon>Eukaryota</taxon>
        <taxon>Fungi</taxon>
        <taxon>Dikarya</taxon>
        <taxon>Ascomycota</taxon>
        <taxon>Taphrinomycotina</taxon>
        <taxon>Taphrinomycetes</taxon>
        <taxon>Taphrinales</taxon>
        <taxon>Protomycetaceae</taxon>
        <taxon>Protomyces</taxon>
    </lineage>
</organism>
<dbReference type="Gene3D" id="3.30.300.90">
    <property type="entry name" value="BolA-like"/>
    <property type="match status" value="1"/>
</dbReference>
<protein>
    <submittedName>
        <fullName evidence="3">Bola domain-containing protein</fullName>
    </submittedName>
</protein>
<dbReference type="Proteomes" id="UP000193685">
    <property type="component" value="Unassembled WGS sequence"/>
</dbReference>
<dbReference type="OrthoDB" id="411584at2759"/>
<dbReference type="Pfam" id="PF01722">
    <property type="entry name" value="BolA"/>
    <property type="match status" value="1"/>
</dbReference>